<evidence type="ECO:0000256" key="5">
    <source>
        <dbReference type="ARBA" id="ARBA00022692"/>
    </source>
</evidence>
<feature type="domain" description="Major facilitator superfamily (MFS) profile" evidence="13">
    <location>
        <begin position="53"/>
        <end position="458"/>
    </location>
</feature>
<evidence type="ECO:0000256" key="12">
    <source>
        <dbReference type="SAM" id="Phobius"/>
    </source>
</evidence>
<comment type="similarity">
    <text evidence="9">Belongs to the major facilitator superfamily. Phthalate permease family.</text>
</comment>
<evidence type="ECO:0000256" key="9">
    <source>
        <dbReference type="ARBA" id="ARBA00038514"/>
    </source>
</evidence>
<dbReference type="InterPro" id="IPR011701">
    <property type="entry name" value="MFS"/>
</dbReference>
<feature type="transmembrane region" description="Helical" evidence="12">
    <location>
        <begin position="176"/>
        <end position="201"/>
    </location>
</feature>
<organism evidence="14 15">
    <name type="scientific">Enterobacter sp. (strain 638)</name>
    <dbReference type="NCBI Taxonomy" id="399742"/>
    <lineage>
        <taxon>Bacteria</taxon>
        <taxon>Pseudomonadati</taxon>
        <taxon>Pseudomonadota</taxon>
        <taxon>Gammaproteobacteria</taxon>
        <taxon>Enterobacterales</taxon>
        <taxon>Enterobacteriaceae</taxon>
        <taxon>Enterobacter</taxon>
    </lineage>
</organism>
<evidence type="ECO:0000259" key="13">
    <source>
        <dbReference type="PROSITE" id="PS50850"/>
    </source>
</evidence>
<evidence type="ECO:0000256" key="11">
    <source>
        <dbReference type="SAM" id="MobiDB-lite"/>
    </source>
</evidence>
<dbReference type="Proteomes" id="UP000000230">
    <property type="component" value="Chromosome"/>
</dbReference>
<reference evidence="15" key="1">
    <citation type="journal article" date="2010" name="PLoS Genet.">
        <title>Genome sequence of the plant growth promoting endophytic bacterium Enterobacter sp. 638.</title>
        <authorList>
            <person name="Taghavi S."/>
            <person name="van der Lelie D."/>
            <person name="Hoffman A."/>
            <person name="Zhang Y.B."/>
            <person name="Walla M.D."/>
            <person name="Vangronsveld J."/>
            <person name="Newman L."/>
            <person name="Monchy S."/>
        </authorList>
    </citation>
    <scope>NUCLEOTIDE SEQUENCE [LARGE SCALE GENOMIC DNA]</scope>
    <source>
        <strain evidence="15">638</strain>
    </source>
</reference>
<protein>
    <submittedName>
        <fullName evidence="14">D-galactonate transporter</fullName>
    </submittedName>
</protein>
<evidence type="ECO:0000313" key="14">
    <source>
        <dbReference type="EMBL" id="ABP62205.1"/>
    </source>
</evidence>
<feature type="transmembrane region" description="Helical" evidence="12">
    <location>
        <begin position="49"/>
        <end position="68"/>
    </location>
</feature>
<dbReference type="GO" id="GO:0005886">
    <property type="term" value="C:plasma membrane"/>
    <property type="evidence" value="ECO:0007669"/>
    <property type="project" value="UniProtKB-SubCell"/>
</dbReference>
<evidence type="ECO:0000256" key="2">
    <source>
        <dbReference type="ARBA" id="ARBA00022448"/>
    </source>
</evidence>
<feature type="transmembrane region" description="Helical" evidence="12">
    <location>
        <begin position="207"/>
        <end position="227"/>
    </location>
</feature>
<proteinExistence type="inferred from homology"/>
<keyword evidence="2" id="KW-0813">Transport</keyword>
<evidence type="ECO:0000256" key="6">
    <source>
        <dbReference type="ARBA" id="ARBA00022729"/>
    </source>
</evidence>
<keyword evidence="6" id="KW-0732">Signal</keyword>
<feature type="region of interest" description="Disordered" evidence="11">
    <location>
        <begin position="1"/>
        <end position="25"/>
    </location>
</feature>
<dbReference type="GO" id="GO:0015134">
    <property type="term" value="F:hexuronate transmembrane transporter activity"/>
    <property type="evidence" value="ECO:0007669"/>
    <property type="project" value="TreeGrafter"/>
</dbReference>
<keyword evidence="4" id="KW-0997">Cell inner membrane</keyword>
<feature type="transmembrane region" description="Helical" evidence="12">
    <location>
        <begin position="368"/>
        <end position="391"/>
    </location>
</feature>
<name>A0A9J9L0R5_ENT38</name>
<dbReference type="EMBL" id="CP000653">
    <property type="protein sequence ID" value="ABP62205.1"/>
    <property type="molecule type" value="Genomic_DNA"/>
</dbReference>
<keyword evidence="8 12" id="KW-0472">Membrane</keyword>
<evidence type="ECO:0000256" key="7">
    <source>
        <dbReference type="ARBA" id="ARBA00022989"/>
    </source>
</evidence>
<evidence type="ECO:0000256" key="4">
    <source>
        <dbReference type="ARBA" id="ARBA00022519"/>
    </source>
</evidence>
<keyword evidence="5 12" id="KW-0812">Transmembrane</keyword>
<keyword evidence="3" id="KW-1003">Cell membrane</keyword>
<evidence type="ECO:0000256" key="3">
    <source>
        <dbReference type="ARBA" id="ARBA00022475"/>
    </source>
</evidence>
<dbReference type="PANTHER" id="PTHR11662:SF285">
    <property type="entry name" value="HEXURONATE TRANSPORTER"/>
    <property type="match status" value="1"/>
</dbReference>
<gene>
    <name evidence="14" type="ordered locus">Ent638_3547</name>
</gene>
<dbReference type="Pfam" id="PF07690">
    <property type="entry name" value="MFS_1"/>
    <property type="match status" value="1"/>
</dbReference>
<dbReference type="PROSITE" id="PS50850">
    <property type="entry name" value="MFS"/>
    <property type="match status" value="1"/>
</dbReference>
<feature type="transmembrane region" description="Helical" evidence="12">
    <location>
        <begin position="307"/>
        <end position="328"/>
    </location>
</feature>
<feature type="transmembrane region" description="Helical" evidence="12">
    <location>
        <begin position="403"/>
        <end position="426"/>
    </location>
</feature>
<dbReference type="PANTHER" id="PTHR11662">
    <property type="entry name" value="SOLUTE CARRIER FAMILY 17"/>
    <property type="match status" value="1"/>
</dbReference>
<keyword evidence="7 12" id="KW-1133">Transmembrane helix</keyword>
<accession>A0A9J9L0R5</accession>
<dbReference type="CDD" id="cd17319">
    <property type="entry name" value="MFS_ExuT_GudP_like"/>
    <property type="match status" value="1"/>
</dbReference>
<feature type="transmembrane region" description="Helical" evidence="12">
    <location>
        <begin position="432"/>
        <end position="454"/>
    </location>
</feature>
<evidence type="ECO:0000256" key="8">
    <source>
        <dbReference type="ARBA" id="ARBA00023136"/>
    </source>
</evidence>
<dbReference type="FunFam" id="1.20.1250.20:FF:000036">
    <property type="entry name" value="Hexuronate transporter"/>
    <property type="match status" value="1"/>
</dbReference>
<dbReference type="InterPro" id="IPR050382">
    <property type="entry name" value="MFS_Na/Anion_cotransporter"/>
</dbReference>
<evidence type="ECO:0000256" key="1">
    <source>
        <dbReference type="ARBA" id="ARBA00004429"/>
    </source>
</evidence>
<dbReference type="KEGG" id="ent:Ent638_3547"/>
<comment type="catalytic activity">
    <reaction evidence="10">
        <text>aldehydo-D-galacturonate(out) + H(+)(out) = aldehydo-D-galacturonate(in) + H(+)(in)</text>
        <dbReference type="Rhea" id="RHEA:29295"/>
        <dbReference type="ChEBI" id="CHEBI:12952"/>
        <dbReference type="ChEBI" id="CHEBI:15378"/>
    </reaction>
</comment>
<dbReference type="AlphaFoldDB" id="A0A9J9L0R5"/>
<feature type="transmembrane region" description="Helical" evidence="12">
    <location>
        <begin position="88"/>
        <end position="111"/>
    </location>
</feature>
<comment type="subcellular location">
    <subcellularLocation>
        <location evidence="1">Cell inner membrane</location>
        <topology evidence="1">Multi-pass membrane protein</topology>
    </subcellularLocation>
</comment>
<keyword evidence="15" id="KW-1185">Reference proteome</keyword>
<dbReference type="Gene3D" id="1.20.1250.20">
    <property type="entry name" value="MFS general substrate transporter like domains"/>
    <property type="match status" value="2"/>
</dbReference>
<dbReference type="NCBIfam" id="TIGR00893">
    <property type="entry name" value="2A0114"/>
    <property type="match status" value="1"/>
</dbReference>
<feature type="transmembrane region" description="Helical" evidence="12">
    <location>
        <begin position="118"/>
        <end position="138"/>
    </location>
</feature>
<evidence type="ECO:0000313" key="15">
    <source>
        <dbReference type="Proteomes" id="UP000000230"/>
    </source>
</evidence>
<dbReference type="InterPro" id="IPR020846">
    <property type="entry name" value="MFS_dom"/>
</dbReference>
<evidence type="ECO:0000256" key="10">
    <source>
        <dbReference type="ARBA" id="ARBA00052849"/>
    </source>
</evidence>
<dbReference type="SUPFAM" id="SSF103473">
    <property type="entry name" value="MFS general substrate transporter"/>
    <property type="match status" value="1"/>
</dbReference>
<sequence length="474" mass="51470">MARFGPFRESLPVTPSRYKTAPGNGRDVTALRRGNTITMRFYMRKIKGLRWYMIALVTLGTVLGYLTRNTIAAAAPTLMEELHISTQQYSYIIAAYSAAYTIMQPVAGYLLDVLGTKVGYAFFAVTWAIFCGATALAGSWGGLALARGAVGAAEAAMIPAGLKASSEWFPAKERSIAVGYFNVGSSIGAMIAPPLVVWAIVMHSWQLAFIISGVLSFAWAMAWLIFYKHPRDQKKLSDEEREYIISGQESQHQTNNGKKMTPWQILGTRQFWGIALPRFLAEPAWGTFNAWIPLFMFKVYGFNLKEIAMFAWMPMLFADLGCIVGGYLPPLFQRWFGVNLIVSRKMVVTMGALLMIGPGMIGLFTSPYVAIGLLCIGGFAHQSLSGALITLSSDVFGRNEVATANGLTGMAAWTASTMFALVVGALADTIGFSPLFAVLAIFDLMGAVVIWTVLKNQSAEELQNSSVGGPAAQS</sequence>
<dbReference type="InterPro" id="IPR036259">
    <property type="entry name" value="MFS_trans_sf"/>
</dbReference>